<sequence length="197" mass="23058">MILYLENPKEATRKLLELINEFAKIAGYKINTQKSTAFLYANNERSEREIKETIPFTIASKRIKYLGINLPKKTKDLHPENCKSLRRKIKDDTNRWKDIPCSWTGRININKMTTLPKAIYRVNAIPIKLPRAFFTELEQNILKFVWKHKRLRIAKAILRKKNGTGGIRCPDFTLYYKATIIKTACYWHKTRNISGTG</sequence>
<dbReference type="AlphaFoldDB" id="A0A8D0Y6F6"/>
<dbReference type="Ensembl" id="ENSSSCT00055040260.1">
    <property type="protein sequence ID" value="ENSSSCP00055032032.1"/>
    <property type="gene ID" value="ENSSSCG00055020542.1"/>
</dbReference>
<name>A0A8D0Y6F6_PIG</name>
<evidence type="ECO:0008006" key="3">
    <source>
        <dbReference type="Google" id="ProtNLM"/>
    </source>
</evidence>
<dbReference type="PANTHER" id="PTHR25952:SF257">
    <property type="entry name" value="RNA-DIRECTED DNA POLYMERASE"/>
    <property type="match status" value="1"/>
</dbReference>
<dbReference type="Proteomes" id="UP000694728">
    <property type="component" value="Unplaced"/>
</dbReference>
<dbReference type="PANTHER" id="PTHR25952">
    <property type="entry name" value="ENDO/EXONUCLEASE/PHOSPHATASE DOMAIN-CONTAINING PROTEIN"/>
    <property type="match status" value="1"/>
</dbReference>
<dbReference type="Proteomes" id="UP000694570">
    <property type="component" value="Unplaced"/>
</dbReference>
<proteinExistence type="predicted"/>
<dbReference type="Proteomes" id="UP000694725">
    <property type="component" value="Unplaced"/>
</dbReference>
<dbReference type="Proteomes" id="UP000694727">
    <property type="component" value="Unplaced"/>
</dbReference>
<dbReference type="Ensembl" id="ENSSSCT00065040595.1">
    <property type="protein sequence ID" value="ENSSSCP00065017165.1"/>
    <property type="gene ID" value="ENSSSCG00065030093.1"/>
</dbReference>
<dbReference type="Ensembl" id="ENSSSCT00025036628.1">
    <property type="protein sequence ID" value="ENSSSCP00025015317.1"/>
    <property type="gene ID" value="ENSSSCG00025027065.1"/>
</dbReference>
<accession>A0A8D0Y6F6</accession>
<organism evidence="1 2">
    <name type="scientific">Sus scrofa</name>
    <name type="common">Pig</name>
    <dbReference type="NCBI Taxonomy" id="9823"/>
    <lineage>
        <taxon>Eukaryota</taxon>
        <taxon>Metazoa</taxon>
        <taxon>Chordata</taxon>
        <taxon>Craniata</taxon>
        <taxon>Vertebrata</taxon>
        <taxon>Euteleostomi</taxon>
        <taxon>Mammalia</taxon>
        <taxon>Eutheria</taxon>
        <taxon>Laurasiatheria</taxon>
        <taxon>Artiodactyla</taxon>
        <taxon>Suina</taxon>
        <taxon>Suidae</taxon>
        <taxon>Sus</taxon>
    </lineage>
</organism>
<evidence type="ECO:0000313" key="1">
    <source>
        <dbReference type="Ensembl" id="ENSSSCP00030044714.1"/>
    </source>
</evidence>
<dbReference type="InterPro" id="IPR053179">
    <property type="entry name" value="LINE-1_ORF2_RT/EN"/>
</dbReference>
<dbReference type="Proteomes" id="UP000694720">
    <property type="component" value="Unplaced"/>
</dbReference>
<evidence type="ECO:0000313" key="2">
    <source>
        <dbReference type="Proteomes" id="UP000694570"/>
    </source>
</evidence>
<reference evidence="1" key="1">
    <citation type="submission" date="2025-05" db="UniProtKB">
        <authorList>
            <consortium name="Ensembl"/>
        </authorList>
    </citation>
    <scope>IDENTIFICATION</scope>
</reference>
<dbReference type="Ensembl" id="ENSSSCT00045026839.1">
    <property type="protein sequence ID" value="ENSSSCP00045018534.1"/>
    <property type="gene ID" value="ENSSSCG00045015820.1"/>
</dbReference>
<protein>
    <recommendedName>
        <fullName evidence="3">Reverse transcriptase domain-containing protein</fullName>
    </recommendedName>
</protein>
<dbReference type="Ensembl" id="ENSSSCT00030097006.1">
    <property type="protein sequence ID" value="ENSSSCP00030044714.1"/>
    <property type="gene ID" value="ENSSSCG00030069336.1"/>
</dbReference>
<dbReference type="Ensembl" id="ENSSSCT00035083669.1">
    <property type="protein sequence ID" value="ENSSSCP00035034789.1"/>
    <property type="gene ID" value="ENSSSCG00035062247.1"/>
</dbReference>
<dbReference type="Proteomes" id="UP000694724">
    <property type="component" value="Unplaced"/>
</dbReference>